<dbReference type="OrthoDB" id="10351210at2759"/>
<accession>A0A3P7M501</accession>
<dbReference type="SUPFAM" id="SSF109993">
    <property type="entry name" value="VPS9 domain"/>
    <property type="match status" value="1"/>
</dbReference>
<keyword evidence="2" id="KW-1185">Reference proteome</keyword>
<sequence length="99" mass="11133">MLAQRRNLASSTWLRGLPERFLILAPFTMAQTELRLINTNYRPIDKLECLKRVLEGISPSDAQLQLPPTPDPRIVSILTYVIIQTPASILLHIGKKTVG</sequence>
<dbReference type="AlphaFoldDB" id="A0A3P7M501"/>
<evidence type="ECO:0000313" key="1">
    <source>
        <dbReference type="EMBL" id="VDN17368.1"/>
    </source>
</evidence>
<organism evidence="1 2">
    <name type="scientific">Dibothriocephalus latus</name>
    <name type="common">Fish tapeworm</name>
    <name type="synonym">Diphyllobothrium latum</name>
    <dbReference type="NCBI Taxonomy" id="60516"/>
    <lineage>
        <taxon>Eukaryota</taxon>
        <taxon>Metazoa</taxon>
        <taxon>Spiralia</taxon>
        <taxon>Lophotrochozoa</taxon>
        <taxon>Platyhelminthes</taxon>
        <taxon>Cestoda</taxon>
        <taxon>Eucestoda</taxon>
        <taxon>Diphyllobothriidea</taxon>
        <taxon>Diphyllobothriidae</taxon>
        <taxon>Dibothriocephalus</taxon>
    </lineage>
</organism>
<gene>
    <name evidence="1" type="ORF">DILT_LOCUS12912</name>
</gene>
<dbReference type="EMBL" id="UYRU01068133">
    <property type="protein sequence ID" value="VDN17368.1"/>
    <property type="molecule type" value="Genomic_DNA"/>
</dbReference>
<evidence type="ECO:0000313" key="2">
    <source>
        <dbReference type="Proteomes" id="UP000281553"/>
    </source>
</evidence>
<name>A0A3P7M501_DIBLA</name>
<protein>
    <submittedName>
        <fullName evidence="1">Uncharacterized protein</fullName>
    </submittedName>
</protein>
<dbReference type="Gene3D" id="1.20.1050.80">
    <property type="entry name" value="VPS9 domain"/>
    <property type="match status" value="1"/>
</dbReference>
<dbReference type="Proteomes" id="UP000281553">
    <property type="component" value="Unassembled WGS sequence"/>
</dbReference>
<dbReference type="InterPro" id="IPR037191">
    <property type="entry name" value="VPS9_dom_sf"/>
</dbReference>
<reference evidence="1 2" key="1">
    <citation type="submission" date="2018-11" db="EMBL/GenBank/DDBJ databases">
        <authorList>
            <consortium name="Pathogen Informatics"/>
        </authorList>
    </citation>
    <scope>NUCLEOTIDE SEQUENCE [LARGE SCALE GENOMIC DNA]</scope>
</reference>
<proteinExistence type="predicted"/>